<feature type="non-terminal residue" evidence="8">
    <location>
        <position position="1"/>
    </location>
</feature>
<keyword evidence="4" id="KW-0862">Zinc</keyword>
<dbReference type="PROSITE" id="PS00028">
    <property type="entry name" value="ZINC_FINGER_C2H2_1"/>
    <property type="match status" value="3"/>
</dbReference>
<dbReference type="AlphaFoldDB" id="A0A8J2P3L6"/>
<feature type="compositionally biased region" description="Basic and acidic residues" evidence="6">
    <location>
        <begin position="1"/>
        <end position="11"/>
    </location>
</feature>
<gene>
    <name evidence="8" type="ORF">AFUS01_LOCUS19323</name>
</gene>
<protein>
    <recommendedName>
        <fullName evidence="7">C2H2-type domain-containing protein</fullName>
    </recommendedName>
</protein>
<feature type="compositionally biased region" description="Basic and acidic residues" evidence="6">
    <location>
        <begin position="51"/>
        <end position="61"/>
    </location>
</feature>
<feature type="region of interest" description="Disordered" evidence="6">
    <location>
        <begin position="1"/>
        <end position="61"/>
    </location>
</feature>
<feature type="domain" description="C2H2-type" evidence="7">
    <location>
        <begin position="124"/>
        <end position="151"/>
    </location>
</feature>
<evidence type="ECO:0000256" key="3">
    <source>
        <dbReference type="ARBA" id="ARBA00022771"/>
    </source>
</evidence>
<evidence type="ECO:0000256" key="1">
    <source>
        <dbReference type="ARBA" id="ARBA00022723"/>
    </source>
</evidence>
<reference evidence="8" key="1">
    <citation type="submission" date="2021-06" db="EMBL/GenBank/DDBJ databases">
        <authorList>
            <person name="Hodson N. C."/>
            <person name="Mongue J. A."/>
            <person name="Jaron S. K."/>
        </authorList>
    </citation>
    <scope>NUCLEOTIDE SEQUENCE</scope>
</reference>
<feature type="domain" description="C2H2-type" evidence="7">
    <location>
        <begin position="67"/>
        <end position="94"/>
    </location>
</feature>
<evidence type="ECO:0000256" key="4">
    <source>
        <dbReference type="ARBA" id="ARBA00022833"/>
    </source>
</evidence>
<dbReference type="PANTHER" id="PTHR24379">
    <property type="entry name" value="KRAB AND ZINC FINGER DOMAIN-CONTAINING"/>
    <property type="match status" value="1"/>
</dbReference>
<dbReference type="OrthoDB" id="3561125at2759"/>
<sequence>ASRTKKLDRAGVKIKRAVARIRSSPPKARTSPSKIKTSPAKRPRPEAGQIHSKDEPKNDLKPETIVFSCPYCDFRSPLPEDIRSHMPGHAGIKPYKCEACPYKTGIWRLLKRHVSVHTQLGEVYSCKTCGKAYSTKGNVQRHSKVHFQKKSVNVTAAGKLMKRSKLAVSKTSTLRNHRDAGDKLHTCSQCDYACRSTSRLTYHIRRNHTTSSLVADSDSIFKCLLCPYSDNDKFGLQRHVQSVHGYPCKLCDFKAHSGKQLERHLRLRHEDGSIEDTTATNDTGITPGRKEVKKTSLQSIKCPLCDFTCSSKQFLSKHSVVHSQEKKYECTYCPYNTTRKKELIRHEQIHTG</sequence>
<feature type="domain" description="C2H2-type" evidence="7">
    <location>
        <begin position="300"/>
        <end position="327"/>
    </location>
</feature>
<organism evidence="8 9">
    <name type="scientific">Allacma fusca</name>
    <dbReference type="NCBI Taxonomy" id="39272"/>
    <lineage>
        <taxon>Eukaryota</taxon>
        <taxon>Metazoa</taxon>
        <taxon>Ecdysozoa</taxon>
        <taxon>Arthropoda</taxon>
        <taxon>Hexapoda</taxon>
        <taxon>Collembola</taxon>
        <taxon>Symphypleona</taxon>
        <taxon>Sminthuridae</taxon>
        <taxon>Allacma</taxon>
    </lineage>
</organism>
<dbReference type="Pfam" id="PF00096">
    <property type="entry name" value="zf-C2H2"/>
    <property type="match status" value="2"/>
</dbReference>
<keyword evidence="3 5" id="KW-0863">Zinc-finger</keyword>
<dbReference type="GO" id="GO:0008270">
    <property type="term" value="F:zinc ion binding"/>
    <property type="evidence" value="ECO:0007669"/>
    <property type="project" value="UniProtKB-KW"/>
</dbReference>
<keyword evidence="9" id="KW-1185">Reference proteome</keyword>
<evidence type="ECO:0000256" key="2">
    <source>
        <dbReference type="ARBA" id="ARBA00022737"/>
    </source>
</evidence>
<feature type="domain" description="C2H2-type" evidence="7">
    <location>
        <begin position="185"/>
        <end position="213"/>
    </location>
</feature>
<dbReference type="InterPro" id="IPR013087">
    <property type="entry name" value="Znf_C2H2_type"/>
</dbReference>
<dbReference type="PROSITE" id="PS50157">
    <property type="entry name" value="ZINC_FINGER_C2H2_2"/>
    <property type="match status" value="5"/>
</dbReference>
<evidence type="ECO:0000259" key="7">
    <source>
        <dbReference type="PROSITE" id="PS50157"/>
    </source>
</evidence>
<proteinExistence type="predicted"/>
<feature type="domain" description="C2H2-type" evidence="7">
    <location>
        <begin position="328"/>
        <end position="352"/>
    </location>
</feature>
<keyword evidence="1" id="KW-0479">Metal-binding</keyword>
<keyword evidence="2" id="KW-0677">Repeat</keyword>
<accession>A0A8J2P3L6</accession>
<evidence type="ECO:0000256" key="6">
    <source>
        <dbReference type="SAM" id="MobiDB-lite"/>
    </source>
</evidence>
<comment type="caution">
    <text evidence="8">The sequence shown here is derived from an EMBL/GenBank/DDBJ whole genome shotgun (WGS) entry which is preliminary data.</text>
</comment>
<dbReference type="SMART" id="SM00355">
    <property type="entry name" value="ZnF_C2H2"/>
    <property type="match status" value="8"/>
</dbReference>
<dbReference type="EMBL" id="CAJVCH010198573">
    <property type="protein sequence ID" value="CAG7730700.1"/>
    <property type="molecule type" value="Genomic_DNA"/>
</dbReference>
<name>A0A8J2P3L6_9HEXA</name>
<evidence type="ECO:0000256" key="5">
    <source>
        <dbReference type="PROSITE-ProRule" id="PRU00042"/>
    </source>
</evidence>
<dbReference type="PANTHER" id="PTHR24379:SF121">
    <property type="entry name" value="C2H2-TYPE DOMAIN-CONTAINING PROTEIN"/>
    <property type="match status" value="1"/>
</dbReference>
<evidence type="ECO:0000313" key="8">
    <source>
        <dbReference type="EMBL" id="CAG7730700.1"/>
    </source>
</evidence>
<evidence type="ECO:0000313" key="9">
    <source>
        <dbReference type="Proteomes" id="UP000708208"/>
    </source>
</evidence>
<dbReference type="Proteomes" id="UP000708208">
    <property type="component" value="Unassembled WGS sequence"/>
</dbReference>